<keyword evidence="3" id="KW-1185">Reference proteome</keyword>
<accession>A0AA36HUQ9</accession>
<feature type="region of interest" description="Disordered" evidence="1">
    <location>
        <begin position="63"/>
        <end position="103"/>
    </location>
</feature>
<name>A0AA36HUQ9_9DINO</name>
<evidence type="ECO:0000313" key="2">
    <source>
        <dbReference type="EMBL" id="CAJ1375713.1"/>
    </source>
</evidence>
<feature type="region of interest" description="Disordered" evidence="1">
    <location>
        <begin position="412"/>
        <end position="469"/>
    </location>
</feature>
<evidence type="ECO:0000313" key="3">
    <source>
        <dbReference type="Proteomes" id="UP001178507"/>
    </source>
</evidence>
<feature type="compositionally biased region" description="Gly residues" evidence="1">
    <location>
        <begin position="413"/>
        <end position="431"/>
    </location>
</feature>
<evidence type="ECO:0000256" key="1">
    <source>
        <dbReference type="SAM" id="MobiDB-lite"/>
    </source>
</evidence>
<dbReference type="Proteomes" id="UP001178507">
    <property type="component" value="Unassembled WGS sequence"/>
</dbReference>
<sequence length="469" mass="50347">MLPREVETLHRVLHSLQVLQASLEATDADDADASPAESAASECQRYLQGLQQLEADLAHYRGLDSTPKAPKEPPGPRRFAPPQPAAPVRQLEPLELKTRGTPGVRPGLALDPGLEMAPAQADATGRILELLKGAGVPESKAPTSLEYRGQWQPKPNGAETGHGVVPKEWALELASENDRTLASFGWAGGAQLCLSNAFRQAEELEAQAQDLIDSGTCTKDDAPVQCIRAIAKATEEREALMRRQWCDIDFQQGEEANQELLKHLERDFASQLARTAARQEEVEETWYNIRLREAEAGKVYLGASVGGDSVELTGYDDESGRQRWQLLPEGRQGTGSASWHLLRLPGPQGRSGSQPSWLLRSLCCLELWALGGLCGSGPSGLGALRAGRQLRQAALAGGLFFGVLRLAGRHGMRGSGAGRGGRGGGEGGGLLPGRSRRWRGAAGARDALGHPRACGPLRGRTKCRSERGK</sequence>
<organism evidence="2 3">
    <name type="scientific">Effrenium voratum</name>
    <dbReference type="NCBI Taxonomy" id="2562239"/>
    <lineage>
        <taxon>Eukaryota</taxon>
        <taxon>Sar</taxon>
        <taxon>Alveolata</taxon>
        <taxon>Dinophyceae</taxon>
        <taxon>Suessiales</taxon>
        <taxon>Symbiodiniaceae</taxon>
        <taxon>Effrenium</taxon>
    </lineage>
</organism>
<dbReference type="EMBL" id="CAUJNA010000336">
    <property type="protein sequence ID" value="CAJ1375713.1"/>
    <property type="molecule type" value="Genomic_DNA"/>
</dbReference>
<protein>
    <submittedName>
        <fullName evidence="2">Uncharacterized protein</fullName>
    </submittedName>
</protein>
<comment type="caution">
    <text evidence="2">The sequence shown here is derived from an EMBL/GenBank/DDBJ whole genome shotgun (WGS) entry which is preliminary data.</text>
</comment>
<proteinExistence type="predicted"/>
<reference evidence="2" key="1">
    <citation type="submission" date="2023-08" db="EMBL/GenBank/DDBJ databases">
        <authorList>
            <person name="Chen Y."/>
            <person name="Shah S."/>
            <person name="Dougan E. K."/>
            <person name="Thang M."/>
            <person name="Chan C."/>
        </authorList>
    </citation>
    <scope>NUCLEOTIDE SEQUENCE</scope>
</reference>
<gene>
    <name evidence="2" type="ORF">EVOR1521_LOCUS4936</name>
</gene>
<dbReference type="AlphaFoldDB" id="A0AA36HUQ9"/>